<dbReference type="OrthoDB" id="9807941at2"/>
<dbReference type="PANTHER" id="PTHR43342:SF1">
    <property type="entry name" value="BIFURCATING [FEFE] HYDROGENASE GAMMA SUBUNIT"/>
    <property type="match status" value="1"/>
</dbReference>
<dbReference type="InterPro" id="IPR036249">
    <property type="entry name" value="Thioredoxin-like_sf"/>
</dbReference>
<keyword evidence="4 7" id="KW-0408">Iron</keyword>
<dbReference type="Pfam" id="PF01257">
    <property type="entry name" value="2Fe-2S_thioredx"/>
    <property type="match status" value="1"/>
</dbReference>
<dbReference type="Proteomes" id="UP000231702">
    <property type="component" value="Unassembled WGS sequence"/>
</dbReference>
<keyword evidence="2 7" id="KW-0001">2Fe-2S</keyword>
<evidence type="ECO:0000256" key="5">
    <source>
        <dbReference type="ARBA" id="ARBA00023014"/>
    </source>
</evidence>
<reference evidence="9 10" key="1">
    <citation type="submission" date="2017-09" db="EMBL/GenBank/DDBJ databases">
        <authorList>
            <person name="Ehlers B."/>
            <person name="Leendertz F.H."/>
        </authorList>
    </citation>
    <scope>NUCLEOTIDE SEQUENCE [LARGE SCALE GENOMIC DNA]</scope>
    <source>
        <strain evidence="9 10">CGMCC 1.12662</strain>
    </source>
</reference>
<dbReference type="InterPro" id="IPR041921">
    <property type="entry name" value="NuoE_N"/>
</dbReference>
<keyword evidence="11" id="KW-1185">Reference proteome</keyword>
<evidence type="ECO:0000313" key="8">
    <source>
        <dbReference type="EMBL" id="PJE29680.1"/>
    </source>
</evidence>
<dbReference type="SUPFAM" id="SSF52833">
    <property type="entry name" value="Thioredoxin-like"/>
    <property type="match status" value="1"/>
</dbReference>
<organism evidence="9 10">
    <name type="scientific">Pseudooceanicola antarcticus</name>
    <dbReference type="NCBI Taxonomy" id="1247613"/>
    <lineage>
        <taxon>Bacteria</taxon>
        <taxon>Pseudomonadati</taxon>
        <taxon>Pseudomonadota</taxon>
        <taxon>Alphaproteobacteria</taxon>
        <taxon>Rhodobacterales</taxon>
        <taxon>Paracoccaceae</taxon>
        <taxon>Pseudooceanicola</taxon>
    </lineage>
</organism>
<evidence type="ECO:0000313" key="11">
    <source>
        <dbReference type="Proteomes" id="UP000231702"/>
    </source>
</evidence>
<dbReference type="Gene3D" id="1.10.10.1590">
    <property type="entry name" value="NADH-quinone oxidoreductase subunit E"/>
    <property type="match status" value="1"/>
</dbReference>
<accession>A0A285J3T6</accession>
<gene>
    <name evidence="8" type="ORF">CVM39_07170</name>
    <name evidence="9" type="ORF">SAMN06297129_2928</name>
</gene>
<dbReference type="CDD" id="cd03081">
    <property type="entry name" value="TRX_Fd_NuoE_FDH_gamma"/>
    <property type="match status" value="1"/>
</dbReference>
<comment type="cofactor">
    <cofactor evidence="7">
        <name>[2Fe-2S] cluster</name>
        <dbReference type="ChEBI" id="CHEBI:190135"/>
    </cofactor>
    <text evidence="7">Binds 1 [2Fe-2S] cluster.</text>
</comment>
<reference evidence="8 11" key="2">
    <citation type="journal article" date="2018" name="Int. J. Syst. Evol. Microbiol.">
        <title>Pseudooceanicola lipolyticus sp. nov., a marine alphaproteobacterium, reclassification of Oceanicola flagellatus as Pseudooceanicola flagellatus comb. nov. and emended description of the genus Pseudooceanicola.</title>
        <authorList>
            <person name="Huang M.-M."/>
            <person name="Guo L.-L."/>
            <person name="Wu Y.-H."/>
            <person name="Lai Q.-L."/>
            <person name="Shao Z.-Z."/>
            <person name="Wang C.-S."/>
            <person name="Wu M."/>
            <person name="Xu X.-W."/>
        </authorList>
    </citation>
    <scope>NUCLEOTIDE SEQUENCE [LARGE SCALE GENOMIC DNA]</scope>
    <source>
        <strain evidence="8 11">Ar-45</strain>
    </source>
</reference>
<evidence type="ECO:0000256" key="4">
    <source>
        <dbReference type="ARBA" id="ARBA00023004"/>
    </source>
</evidence>
<proteinExistence type="inferred from homology"/>
<dbReference type="PIRSF" id="PIRSF000216">
    <property type="entry name" value="NADH_DH_24kDa"/>
    <property type="match status" value="1"/>
</dbReference>
<dbReference type="GO" id="GO:0016491">
    <property type="term" value="F:oxidoreductase activity"/>
    <property type="evidence" value="ECO:0007669"/>
    <property type="project" value="InterPro"/>
</dbReference>
<evidence type="ECO:0000256" key="6">
    <source>
        <dbReference type="ARBA" id="ARBA00034078"/>
    </source>
</evidence>
<feature type="binding site" evidence="7">
    <location>
        <position position="130"/>
    </location>
    <ligand>
        <name>[2Fe-2S] cluster</name>
        <dbReference type="ChEBI" id="CHEBI:190135"/>
    </ligand>
</feature>
<sequence>MTSQPSLPQDLPQVADAEIKPLIEKYLSAEGPLLPMLHEIQGAFGFVPANAVPLLAEALNLTRAEVTGVISFYHDFRKAPAGKHVLKICRAEACQSMGAEALTARMLSLLGLEDHGTTADSRVTVEAVYCLGLCACAPAAMLDGQLIGRASVEGLEKALEGAA</sequence>
<dbReference type="PROSITE" id="PS01099">
    <property type="entry name" value="COMPLEX1_24K"/>
    <property type="match status" value="1"/>
</dbReference>
<feature type="binding site" evidence="7">
    <location>
        <position position="134"/>
    </location>
    <ligand>
        <name>[2Fe-2S] cluster</name>
        <dbReference type="ChEBI" id="CHEBI:190135"/>
    </ligand>
</feature>
<keyword evidence="3 7" id="KW-0479">Metal-binding</keyword>
<dbReference type="Proteomes" id="UP000231655">
    <property type="component" value="Unassembled WGS sequence"/>
</dbReference>
<dbReference type="Gene3D" id="3.40.30.10">
    <property type="entry name" value="Glutaredoxin"/>
    <property type="match status" value="1"/>
</dbReference>
<dbReference type="AlphaFoldDB" id="A0A285J3T6"/>
<evidence type="ECO:0000313" key="10">
    <source>
        <dbReference type="Proteomes" id="UP000231655"/>
    </source>
</evidence>
<keyword evidence="5 7" id="KW-0411">Iron-sulfur</keyword>
<evidence type="ECO:0000313" key="9">
    <source>
        <dbReference type="EMBL" id="SNY54862.1"/>
    </source>
</evidence>
<dbReference type="GO" id="GO:0046872">
    <property type="term" value="F:metal ion binding"/>
    <property type="evidence" value="ECO:0007669"/>
    <property type="project" value="UniProtKB-KW"/>
</dbReference>
<dbReference type="PANTHER" id="PTHR43342">
    <property type="entry name" value="NADH-QUINONE OXIDOREDUCTASE, E SUBUNIT"/>
    <property type="match status" value="1"/>
</dbReference>
<dbReference type="EMBL" id="OBEA01000005">
    <property type="protein sequence ID" value="SNY54862.1"/>
    <property type="molecule type" value="Genomic_DNA"/>
</dbReference>
<evidence type="ECO:0000256" key="2">
    <source>
        <dbReference type="ARBA" id="ARBA00022714"/>
    </source>
</evidence>
<feature type="binding site" evidence="7">
    <location>
        <position position="94"/>
    </location>
    <ligand>
        <name>[2Fe-2S] cluster</name>
        <dbReference type="ChEBI" id="CHEBI:190135"/>
    </ligand>
</feature>
<evidence type="ECO:0000256" key="1">
    <source>
        <dbReference type="ARBA" id="ARBA00010643"/>
    </source>
</evidence>
<feature type="binding site" evidence="7">
    <location>
        <position position="89"/>
    </location>
    <ligand>
        <name>[2Fe-2S] cluster</name>
        <dbReference type="ChEBI" id="CHEBI:190135"/>
    </ligand>
</feature>
<comment type="similarity">
    <text evidence="1">Belongs to the complex I 24 kDa subunit family.</text>
</comment>
<dbReference type="InterPro" id="IPR002023">
    <property type="entry name" value="NuoE-like"/>
</dbReference>
<dbReference type="NCBIfam" id="NF004638">
    <property type="entry name" value="PRK05988.1"/>
    <property type="match status" value="1"/>
</dbReference>
<dbReference type="GO" id="GO:0051537">
    <property type="term" value="F:2 iron, 2 sulfur cluster binding"/>
    <property type="evidence" value="ECO:0007669"/>
    <property type="project" value="UniProtKB-KW"/>
</dbReference>
<name>A0A285J3T6_9RHOB</name>
<comment type="cofactor">
    <cofactor evidence="6">
        <name>[2Fe-2S] cluster</name>
        <dbReference type="ChEBI" id="CHEBI:190135"/>
    </cofactor>
</comment>
<evidence type="ECO:0000256" key="7">
    <source>
        <dbReference type="PIRSR" id="PIRSR000216-1"/>
    </source>
</evidence>
<dbReference type="EMBL" id="PGTD01000015">
    <property type="protein sequence ID" value="PJE29680.1"/>
    <property type="molecule type" value="Genomic_DNA"/>
</dbReference>
<dbReference type="InterPro" id="IPR028431">
    <property type="entry name" value="NADP_DH_HndA-like"/>
</dbReference>
<protein>
    <submittedName>
        <fullName evidence="9">Formate dehydrogenase gamma subunit</fullName>
    </submittedName>
    <submittedName>
        <fullName evidence="8">Formate dehydrogenase subunit gamma</fullName>
    </submittedName>
</protein>
<dbReference type="RefSeq" id="WP_097146626.1">
    <property type="nucleotide sequence ID" value="NZ_OBEA01000005.1"/>
</dbReference>
<evidence type="ECO:0000256" key="3">
    <source>
        <dbReference type="ARBA" id="ARBA00022723"/>
    </source>
</evidence>